<dbReference type="Proteomes" id="UP001500909">
    <property type="component" value="Unassembled WGS sequence"/>
</dbReference>
<proteinExistence type="predicted"/>
<keyword evidence="2" id="KW-1133">Transmembrane helix</keyword>
<keyword evidence="2" id="KW-0812">Transmembrane</keyword>
<reference evidence="3 4" key="1">
    <citation type="journal article" date="2019" name="Int. J. Syst. Evol. Microbiol.">
        <title>The Global Catalogue of Microorganisms (GCM) 10K type strain sequencing project: providing services to taxonomists for standard genome sequencing and annotation.</title>
        <authorList>
            <consortium name="The Broad Institute Genomics Platform"/>
            <consortium name="The Broad Institute Genome Sequencing Center for Infectious Disease"/>
            <person name="Wu L."/>
            <person name="Ma J."/>
        </authorList>
    </citation>
    <scope>NUCLEOTIDE SEQUENCE [LARGE SCALE GENOMIC DNA]</scope>
    <source>
        <strain evidence="3 4">JCM 4805</strain>
    </source>
</reference>
<feature type="region of interest" description="Disordered" evidence="1">
    <location>
        <begin position="325"/>
        <end position="357"/>
    </location>
</feature>
<organism evidence="3 4">
    <name type="scientific">Streptomyces olivaceiscleroticus</name>
    <dbReference type="NCBI Taxonomy" id="68245"/>
    <lineage>
        <taxon>Bacteria</taxon>
        <taxon>Bacillati</taxon>
        <taxon>Actinomycetota</taxon>
        <taxon>Actinomycetes</taxon>
        <taxon>Kitasatosporales</taxon>
        <taxon>Streptomycetaceae</taxon>
        <taxon>Streptomyces</taxon>
    </lineage>
</organism>
<gene>
    <name evidence="3" type="ORF">GCM10010361_42400</name>
</gene>
<keyword evidence="4" id="KW-1185">Reference proteome</keyword>
<dbReference type="EMBL" id="BAAABY010000030">
    <property type="protein sequence ID" value="GAA0473630.1"/>
    <property type="molecule type" value="Genomic_DNA"/>
</dbReference>
<sequence>MSTEANYAGPRRLPRIPPPPPYRPTTGQDEPTPDTAPEPAPAPSAPPRPAVPPKPSRPAPPGYRDTASFHLANAAAVWQTRSAAKAPRKPARAETSPQERPADRTPLPPERDAATLGQPAEPTPPRRPAVRKALVAGCLVLGLGLIGGAAAGSWLAGDPGGQATAATFGDARGLWHSAPVNSLFPRTLHGTAAGPGGADRTWHRIAVAPDTNCADAFDPLLAKALSPAGCQRLLRADYADATHSSVITVGVVTTRTDVSGMRALDKRFTTERLAARRDLMPRPYTVPGTLAADFGPAQRASWSIQVLPDMPLVVYAVSGFADGREVPAPQPADEATRTGATSAPAQSGLGHDAAGVADRIEHAFRTQAAKAAEEE</sequence>
<dbReference type="RefSeq" id="WP_346096656.1">
    <property type="nucleotide sequence ID" value="NZ_BAAABY010000030.1"/>
</dbReference>
<feature type="compositionally biased region" description="Pro residues" evidence="1">
    <location>
        <begin position="34"/>
        <end position="61"/>
    </location>
</feature>
<evidence type="ECO:0000256" key="1">
    <source>
        <dbReference type="SAM" id="MobiDB-lite"/>
    </source>
</evidence>
<evidence type="ECO:0000256" key="2">
    <source>
        <dbReference type="SAM" id="Phobius"/>
    </source>
</evidence>
<evidence type="ECO:0000313" key="3">
    <source>
        <dbReference type="EMBL" id="GAA0473630.1"/>
    </source>
</evidence>
<accession>A0ABN1AD74</accession>
<feature type="transmembrane region" description="Helical" evidence="2">
    <location>
        <begin position="133"/>
        <end position="156"/>
    </location>
</feature>
<name>A0ABN1AD74_9ACTN</name>
<evidence type="ECO:0000313" key="4">
    <source>
        <dbReference type="Proteomes" id="UP001500909"/>
    </source>
</evidence>
<feature type="region of interest" description="Disordered" evidence="1">
    <location>
        <begin position="1"/>
        <end position="128"/>
    </location>
</feature>
<protein>
    <submittedName>
        <fullName evidence="3">Uncharacterized protein</fullName>
    </submittedName>
</protein>
<keyword evidence="2" id="KW-0472">Membrane</keyword>
<comment type="caution">
    <text evidence="3">The sequence shown here is derived from an EMBL/GenBank/DDBJ whole genome shotgun (WGS) entry which is preliminary data.</text>
</comment>